<name>A0A397EER6_APHAT</name>
<dbReference type="AlphaFoldDB" id="A0A397EER6"/>
<proteinExistence type="predicted"/>
<feature type="compositionally biased region" description="Basic and acidic residues" evidence="1">
    <location>
        <begin position="177"/>
        <end position="191"/>
    </location>
</feature>
<gene>
    <name evidence="2" type="ORF">DYB31_013801</name>
</gene>
<reference evidence="2 3" key="1">
    <citation type="submission" date="2018-08" db="EMBL/GenBank/DDBJ databases">
        <title>Aphanomyces genome sequencing and annotation.</title>
        <authorList>
            <person name="Minardi D."/>
            <person name="Oidtmann B."/>
            <person name="Van Der Giezen M."/>
            <person name="Studholme D.J."/>
        </authorList>
    </citation>
    <scope>NUCLEOTIDE SEQUENCE [LARGE SCALE GENOMIC DNA]</scope>
    <source>
        <strain evidence="2 3">197901</strain>
    </source>
</reference>
<dbReference type="VEuPathDB" id="FungiDB:H257_08601"/>
<dbReference type="Proteomes" id="UP000266196">
    <property type="component" value="Unassembled WGS sequence"/>
</dbReference>
<feature type="compositionally biased region" description="Low complexity" evidence="1">
    <location>
        <begin position="158"/>
        <end position="170"/>
    </location>
</feature>
<feature type="region of interest" description="Disordered" evidence="1">
    <location>
        <begin position="141"/>
        <end position="194"/>
    </location>
</feature>
<protein>
    <submittedName>
        <fullName evidence="2">Uncharacterized protein</fullName>
    </submittedName>
</protein>
<accession>A0A397EER6</accession>
<organism evidence="2 3">
    <name type="scientific">Aphanomyces astaci</name>
    <name type="common">Crayfish plague agent</name>
    <dbReference type="NCBI Taxonomy" id="112090"/>
    <lineage>
        <taxon>Eukaryota</taxon>
        <taxon>Sar</taxon>
        <taxon>Stramenopiles</taxon>
        <taxon>Oomycota</taxon>
        <taxon>Saprolegniomycetes</taxon>
        <taxon>Saprolegniales</taxon>
        <taxon>Verrucalvaceae</taxon>
        <taxon>Aphanomyces</taxon>
    </lineage>
</organism>
<evidence type="ECO:0000313" key="3">
    <source>
        <dbReference type="Proteomes" id="UP000266196"/>
    </source>
</evidence>
<dbReference type="EMBL" id="QUTE01022442">
    <property type="protein sequence ID" value="RHY82164.1"/>
    <property type="molecule type" value="Genomic_DNA"/>
</dbReference>
<comment type="caution">
    <text evidence="2">The sequence shown here is derived from an EMBL/GenBank/DDBJ whole genome shotgun (WGS) entry which is preliminary data.</text>
</comment>
<sequence length="212" mass="24874">MEESVSKCLRSEKSNCSCRDPTFASYRSVTEGGNVTQELLGIKVESRIGWCTASKYQQNDYSLQDKEIARMKVYYETHKEKLSAYGKEYYKRNRETELHRFKAYREKNLGRDLERKKLWYARNRDKILAYAKAYDLKNRDKRNAYQRERRRRMKEAAKGATAEVAASTAEPSMKIEPVQHPESADDHELTRRMKQASLAPQLKLSFLLNPTE</sequence>
<evidence type="ECO:0000256" key="1">
    <source>
        <dbReference type="SAM" id="MobiDB-lite"/>
    </source>
</evidence>
<evidence type="ECO:0000313" key="2">
    <source>
        <dbReference type="EMBL" id="RHY82164.1"/>
    </source>
</evidence>